<name>A0ABS5QRT2_9LACO</name>
<comment type="caution">
    <text evidence="1">The sequence shown here is derived from an EMBL/GenBank/DDBJ whole genome shotgun (WGS) entry which is preliminary data.</text>
</comment>
<reference evidence="1 2" key="1">
    <citation type="submission" date="2020-02" db="EMBL/GenBank/DDBJ databases">
        <title>Fructobacillus sp. isolated from paper mulberry of Taiwan.</title>
        <authorList>
            <person name="Lin S.-T."/>
        </authorList>
    </citation>
    <scope>NUCLEOTIDE SEQUENCE [LARGE SCALE GENOMIC DNA]</scope>
    <source>
        <strain evidence="1 2">M1-21</strain>
    </source>
</reference>
<dbReference type="EMBL" id="JAAMFJ010000001">
    <property type="protein sequence ID" value="MBS9335835.1"/>
    <property type="molecule type" value="Genomic_DNA"/>
</dbReference>
<proteinExistence type="predicted"/>
<dbReference type="RefSeq" id="WP_213792402.1">
    <property type="nucleotide sequence ID" value="NZ_JAAMFJ010000001.1"/>
</dbReference>
<evidence type="ECO:0008006" key="3">
    <source>
        <dbReference type="Google" id="ProtNLM"/>
    </source>
</evidence>
<gene>
    <name evidence="1" type="ORF">G6R28_01105</name>
</gene>
<evidence type="ECO:0000313" key="1">
    <source>
        <dbReference type="EMBL" id="MBS9335835.1"/>
    </source>
</evidence>
<organism evidence="1 2">
    <name type="scientific">Fructobacillus papyrifericola</name>
    <dbReference type="NCBI Taxonomy" id="2713172"/>
    <lineage>
        <taxon>Bacteria</taxon>
        <taxon>Bacillati</taxon>
        <taxon>Bacillota</taxon>
        <taxon>Bacilli</taxon>
        <taxon>Lactobacillales</taxon>
        <taxon>Lactobacillaceae</taxon>
        <taxon>Fructobacillus</taxon>
    </lineage>
</organism>
<protein>
    <recommendedName>
        <fullName evidence="3">TPR repeat-containing protein</fullName>
    </recommendedName>
</protein>
<accession>A0ABS5QRT2</accession>
<sequence length="304" mass="34523">MTEIEELKEKGLKALANGEYQVAADAFCKVYQSDRTFENNQLFASALSKNDQADSALTIAKEYVGEYMGQKKDYEFYFDLCLAADYFIMARRMAVESIEDSDKKRRIDTVEAAEAHARATNGDWIKKTTKRFRHIAGFDPLTQQQIYQDALSLPVDEFAEGAFLALVDPDCLPLIRISLRTDIQCLFLHKKIDYLYLDGHVYQTVLCDHPKPLRDPIYAEARQYLNDMLGQVDPVAYQMLLDQLHLEMNVLFPQINRVTDPIAWVQADLALLNGGALSGERSETASQAEIHQQVHAFLEEQGAV</sequence>
<keyword evidence="2" id="KW-1185">Reference proteome</keyword>
<evidence type="ECO:0000313" key="2">
    <source>
        <dbReference type="Proteomes" id="UP000735205"/>
    </source>
</evidence>
<dbReference type="Proteomes" id="UP000735205">
    <property type="component" value="Unassembled WGS sequence"/>
</dbReference>